<evidence type="ECO:0000259" key="6">
    <source>
        <dbReference type="Pfam" id="PF05175"/>
    </source>
</evidence>
<dbReference type="PANTHER" id="PTHR18895:SF74">
    <property type="entry name" value="MTRF1L RELEASE FACTOR GLUTAMINE METHYLTRANSFERASE"/>
    <property type="match status" value="1"/>
</dbReference>
<proteinExistence type="inferred from homology"/>
<dbReference type="PANTHER" id="PTHR18895">
    <property type="entry name" value="HEMK METHYLTRANSFERASE"/>
    <property type="match status" value="1"/>
</dbReference>
<feature type="binding site" evidence="5">
    <location>
        <position position="157"/>
    </location>
    <ligand>
        <name>S-adenosyl-L-methionine</name>
        <dbReference type="ChEBI" id="CHEBI:59789"/>
    </ligand>
</feature>
<feature type="binding site" evidence="5">
    <location>
        <position position="203"/>
    </location>
    <ligand>
        <name>S-adenosyl-L-methionine</name>
        <dbReference type="ChEBI" id="CHEBI:59789"/>
    </ligand>
</feature>
<dbReference type="HAMAP" id="MF_02126">
    <property type="entry name" value="RF_methyltr_PrmC"/>
    <property type="match status" value="1"/>
</dbReference>
<dbReference type="GO" id="GO:0008168">
    <property type="term" value="F:methyltransferase activity"/>
    <property type="evidence" value="ECO:0007669"/>
    <property type="project" value="UniProtKB-KW"/>
</dbReference>
<dbReference type="InterPro" id="IPR002052">
    <property type="entry name" value="DNA_methylase_N6_adenine_CS"/>
</dbReference>
<dbReference type="Gene3D" id="1.10.8.10">
    <property type="entry name" value="DNA helicase RuvA subunit, C-terminal domain"/>
    <property type="match status" value="1"/>
</dbReference>
<dbReference type="SUPFAM" id="SSF53335">
    <property type="entry name" value="S-adenosyl-L-methionine-dependent methyltransferases"/>
    <property type="match status" value="1"/>
</dbReference>
<organism evidence="8 9">
    <name type="scientific">Desulfoluna limicola</name>
    <dbReference type="NCBI Taxonomy" id="2810562"/>
    <lineage>
        <taxon>Bacteria</taxon>
        <taxon>Pseudomonadati</taxon>
        <taxon>Thermodesulfobacteriota</taxon>
        <taxon>Desulfobacteria</taxon>
        <taxon>Desulfobacterales</taxon>
        <taxon>Desulfolunaceae</taxon>
        <taxon>Desulfoluna</taxon>
    </lineage>
</organism>
<dbReference type="InterPro" id="IPR004556">
    <property type="entry name" value="HemK-like"/>
</dbReference>
<feature type="binding site" evidence="5">
    <location>
        <position position="186"/>
    </location>
    <ligand>
        <name>S-adenosyl-L-methionine</name>
        <dbReference type="ChEBI" id="CHEBI:59789"/>
    </ligand>
</feature>
<dbReference type="InterPro" id="IPR029063">
    <property type="entry name" value="SAM-dependent_MTases_sf"/>
</dbReference>
<evidence type="ECO:0000256" key="4">
    <source>
        <dbReference type="ARBA" id="ARBA00048391"/>
    </source>
</evidence>
<evidence type="ECO:0000256" key="1">
    <source>
        <dbReference type="ARBA" id="ARBA00022603"/>
    </source>
</evidence>
<dbReference type="Pfam" id="PF05175">
    <property type="entry name" value="MTS"/>
    <property type="match status" value="1"/>
</dbReference>
<dbReference type="InterPro" id="IPR040758">
    <property type="entry name" value="PrmC_N"/>
</dbReference>
<feature type="binding site" evidence="5">
    <location>
        <begin position="203"/>
        <end position="206"/>
    </location>
    <ligand>
        <name>substrate</name>
    </ligand>
</feature>
<dbReference type="Pfam" id="PF17827">
    <property type="entry name" value="PrmC_N"/>
    <property type="match status" value="1"/>
</dbReference>
<keyword evidence="3 5" id="KW-0949">S-adenosyl-L-methionine</keyword>
<gene>
    <name evidence="5 8" type="primary">prmC</name>
    <name evidence="8" type="ORF">DSLASN_48760</name>
</gene>
<evidence type="ECO:0000259" key="7">
    <source>
        <dbReference type="Pfam" id="PF17827"/>
    </source>
</evidence>
<name>A0ABM7PPG4_9BACT</name>
<dbReference type="EC" id="2.1.1.297" evidence="5"/>
<evidence type="ECO:0000256" key="2">
    <source>
        <dbReference type="ARBA" id="ARBA00022679"/>
    </source>
</evidence>
<dbReference type="EMBL" id="AP024488">
    <property type="protein sequence ID" value="BCS99244.1"/>
    <property type="molecule type" value="Genomic_DNA"/>
</dbReference>
<protein>
    <recommendedName>
        <fullName evidence="5">Release factor glutamine methyltransferase</fullName>
        <shortName evidence="5">RF MTase</shortName>
        <ecNumber evidence="5">2.1.1.297</ecNumber>
    </recommendedName>
    <alternativeName>
        <fullName evidence="5">N5-glutamine methyltransferase PrmC</fullName>
    </alternativeName>
    <alternativeName>
        <fullName evidence="5">Protein-(glutamine-N5) MTase PrmC</fullName>
    </alternativeName>
    <alternativeName>
        <fullName evidence="5">Protein-glutamine N-methyltransferase PrmC</fullName>
    </alternativeName>
</protein>
<dbReference type="RefSeq" id="WP_236890588.1">
    <property type="nucleotide sequence ID" value="NZ_AP024488.1"/>
</dbReference>
<evidence type="ECO:0000256" key="3">
    <source>
        <dbReference type="ARBA" id="ARBA00022691"/>
    </source>
</evidence>
<dbReference type="Gene3D" id="3.40.50.150">
    <property type="entry name" value="Vaccinia Virus protein VP39"/>
    <property type="match status" value="1"/>
</dbReference>
<feature type="binding site" evidence="5">
    <location>
        <begin position="134"/>
        <end position="138"/>
    </location>
    <ligand>
        <name>S-adenosyl-L-methionine</name>
        <dbReference type="ChEBI" id="CHEBI:59789"/>
    </ligand>
</feature>
<keyword evidence="9" id="KW-1185">Reference proteome</keyword>
<comment type="similarity">
    <text evidence="5">Belongs to the protein N5-glutamine methyltransferase family. PrmC subfamily.</text>
</comment>
<comment type="function">
    <text evidence="5">Methylates the class 1 translation termination release factors RF1/PrfA and RF2/PrfB on the glutamine residue of the universally conserved GGQ motif.</text>
</comment>
<evidence type="ECO:0000313" key="8">
    <source>
        <dbReference type="EMBL" id="BCS99244.1"/>
    </source>
</evidence>
<dbReference type="NCBIfam" id="TIGR00536">
    <property type="entry name" value="hemK_fam"/>
    <property type="match status" value="1"/>
</dbReference>
<dbReference type="GO" id="GO:0032259">
    <property type="term" value="P:methylation"/>
    <property type="evidence" value="ECO:0007669"/>
    <property type="project" value="UniProtKB-KW"/>
</dbReference>
<evidence type="ECO:0000313" key="9">
    <source>
        <dbReference type="Proteomes" id="UP001320148"/>
    </source>
</evidence>
<dbReference type="InterPro" id="IPR050320">
    <property type="entry name" value="N5-glutamine_MTase"/>
</dbReference>
<dbReference type="PROSITE" id="PS00092">
    <property type="entry name" value="N6_MTASE"/>
    <property type="match status" value="1"/>
</dbReference>
<dbReference type="NCBIfam" id="TIGR03534">
    <property type="entry name" value="RF_mod_PrmC"/>
    <property type="match status" value="1"/>
</dbReference>
<accession>A0ABM7PPG4</accession>
<keyword evidence="2 5" id="KW-0808">Transferase</keyword>
<dbReference type="InterPro" id="IPR019874">
    <property type="entry name" value="RF_methyltr_PrmC"/>
</dbReference>
<dbReference type="CDD" id="cd02440">
    <property type="entry name" value="AdoMet_MTases"/>
    <property type="match status" value="1"/>
</dbReference>
<dbReference type="InterPro" id="IPR007848">
    <property type="entry name" value="Small_mtfrase_dom"/>
</dbReference>
<dbReference type="Proteomes" id="UP001320148">
    <property type="component" value="Chromosome"/>
</dbReference>
<feature type="domain" description="Methyltransferase small" evidence="6">
    <location>
        <begin position="123"/>
        <end position="206"/>
    </location>
</feature>
<comment type="catalytic activity">
    <reaction evidence="4 5">
        <text>L-glutaminyl-[peptide chain release factor] + S-adenosyl-L-methionine = N(5)-methyl-L-glutaminyl-[peptide chain release factor] + S-adenosyl-L-homocysteine + H(+)</text>
        <dbReference type="Rhea" id="RHEA:42896"/>
        <dbReference type="Rhea" id="RHEA-COMP:10271"/>
        <dbReference type="Rhea" id="RHEA-COMP:10272"/>
        <dbReference type="ChEBI" id="CHEBI:15378"/>
        <dbReference type="ChEBI" id="CHEBI:30011"/>
        <dbReference type="ChEBI" id="CHEBI:57856"/>
        <dbReference type="ChEBI" id="CHEBI:59789"/>
        <dbReference type="ChEBI" id="CHEBI:61891"/>
        <dbReference type="EC" id="2.1.1.297"/>
    </reaction>
</comment>
<sequence>MNNPSDSLFASSVTVGEMLTEAACLFERAGVDAPVLAADLLMMHLLDVRRAGLLLRKNDTATAVLKKGYESLVVRRIGREPIAYIIGSTGFWDLDLGVSPHVLVPRPDTETLVEAALEILMKKELGSLRVVDLGTGSGAIALSLAKACPQHVVYATDRSADALVVARENARRNNLLGQVTFVQGVWFSPFDGVAPMFDVVISNPPYIPTADIEALDPEVAVFEPRLALDGDADGLRDLSMIISGCRVHLKPGGWLLLEMGWDQREAVRGLLNAEGIFESIQFFDDYAGNNRAVRARRRI</sequence>
<evidence type="ECO:0000256" key="5">
    <source>
        <dbReference type="HAMAP-Rule" id="MF_02126"/>
    </source>
</evidence>
<reference evidence="8 9" key="1">
    <citation type="submission" date="2021-02" db="EMBL/GenBank/DDBJ databases">
        <title>Complete genome of Desulfoluna sp. strain ASN36.</title>
        <authorList>
            <person name="Takahashi A."/>
            <person name="Kojima H."/>
            <person name="Fukui M."/>
        </authorList>
    </citation>
    <scope>NUCLEOTIDE SEQUENCE [LARGE SCALE GENOMIC DNA]</scope>
    <source>
        <strain evidence="8 9">ASN36</strain>
    </source>
</reference>
<feature type="domain" description="Release factor glutamine methyltransferase N-terminal" evidence="7">
    <location>
        <begin position="17"/>
        <end position="87"/>
    </location>
</feature>
<keyword evidence="1 5" id="KW-0489">Methyltransferase</keyword>